<proteinExistence type="predicted"/>
<evidence type="ECO:0000256" key="1">
    <source>
        <dbReference type="SAM" id="MobiDB-lite"/>
    </source>
</evidence>
<evidence type="ECO:0000313" key="3">
    <source>
        <dbReference type="Proteomes" id="UP000255279"/>
    </source>
</evidence>
<reference evidence="2 3" key="1">
    <citation type="submission" date="2018-06" db="EMBL/GenBank/DDBJ databases">
        <authorList>
            <consortium name="Pathogen Informatics"/>
            <person name="Doyle S."/>
        </authorList>
    </citation>
    <scope>NUCLEOTIDE SEQUENCE [LARGE SCALE GENOMIC DNA]</scope>
    <source>
        <strain evidence="2 3">NCTC10293</strain>
    </source>
</reference>
<dbReference type="EMBL" id="UGQE01000004">
    <property type="protein sequence ID" value="STZ14474.1"/>
    <property type="molecule type" value="Genomic_DNA"/>
</dbReference>
<feature type="compositionally biased region" description="Basic residues" evidence="1">
    <location>
        <begin position="49"/>
        <end position="59"/>
    </location>
</feature>
<feature type="region of interest" description="Disordered" evidence="1">
    <location>
        <begin position="41"/>
        <end position="76"/>
    </location>
</feature>
<organism evidence="2 3">
    <name type="scientific">Moraxella caviae</name>
    <dbReference type="NCBI Taxonomy" id="34060"/>
    <lineage>
        <taxon>Bacteria</taxon>
        <taxon>Pseudomonadati</taxon>
        <taxon>Pseudomonadota</taxon>
        <taxon>Gammaproteobacteria</taxon>
        <taxon>Moraxellales</taxon>
        <taxon>Moraxellaceae</taxon>
        <taxon>Moraxella</taxon>
    </lineage>
</organism>
<dbReference type="AlphaFoldDB" id="A0A378R8P2"/>
<dbReference type="RefSeq" id="WP_115338183.1">
    <property type="nucleotide sequence ID" value="NZ_UGQE01000004.1"/>
</dbReference>
<name>A0A378R8P2_9GAMM</name>
<dbReference type="Proteomes" id="UP000255279">
    <property type="component" value="Unassembled WGS sequence"/>
</dbReference>
<sequence length="76" mass="8939">MSLTKDYYHDIITEQSDEAEFREYEALREFCKRMSKAPIPVLPKLSHGQNRHHQLRRHPQQNTVGYGVAAHPPNRL</sequence>
<evidence type="ECO:0000313" key="2">
    <source>
        <dbReference type="EMBL" id="STZ14474.1"/>
    </source>
</evidence>
<protein>
    <submittedName>
        <fullName evidence="2">Uncharacterized protein</fullName>
    </submittedName>
</protein>
<gene>
    <name evidence="2" type="ORF">NCTC10293_02068</name>
</gene>
<accession>A0A378R8P2</accession>